<dbReference type="EMBL" id="CP031023">
    <property type="protein sequence ID" value="AZA15830.1"/>
    <property type="molecule type" value="Genomic_DNA"/>
</dbReference>
<dbReference type="RefSeq" id="WP_003613832.1">
    <property type="nucleotide sequence ID" value="NZ_CP046131.1"/>
</dbReference>
<dbReference type="NCBIfam" id="NF033592">
    <property type="entry name" value="transpos_IS4_1"/>
    <property type="match status" value="1"/>
</dbReference>
<dbReference type="SUPFAM" id="SSF53098">
    <property type="entry name" value="Ribonuclease H-like"/>
    <property type="match status" value="1"/>
</dbReference>
<organism evidence="6">
    <name type="scientific">Lactobacillus delbrueckii subsp. lactis</name>
    <dbReference type="NCBI Taxonomy" id="29397"/>
    <lineage>
        <taxon>Bacteria</taxon>
        <taxon>Bacillati</taxon>
        <taxon>Bacillota</taxon>
        <taxon>Bacilli</taxon>
        <taxon>Lactobacillales</taxon>
        <taxon>Lactobacillaceae</taxon>
        <taxon>Lactobacillus</taxon>
    </lineage>
</organism>
<evidence type="ECO:0000256" key="4">
    <source>
        <dbReference type="ARBA" id="ARBA00023172"/>
    </source>
</evidence>
<feature type="domain" description="Transposase IS4-like" evidence="5">
    <location>
        <begin position="107"/>
        <end position="377"/>
    </location>
</feature>
<dbReference type="GO" id="GO:0003677">
    <property type="term" value="F:DNA binding"/>
    <property type="evidence" value="ECO:0007669"/>
    <property type="project" value="UniProtKB-KW"/>
</dbReference>
<gene>
    <name evidence="6" type="ORF">DQL93_04165</name>
    <name evidence="7" type="ORF">DQL93_08765</name>
</gene>
<dbReference type="InterPro" id="IPR002559">
    <property type="entry name" value="Transposase_11"/>
</dbReference>
<name>A0A061C657_LACDL</name>
<dbReference type="GO" id="GO:0006313">
    <property type="term" value="P:DNA transposition"/>
    <property type="evidence" value="ECO:0007669"/>
    <property type="project" value="InterPro"/>
</dbReference>
<dbReference type="PANTHER" id="PTHR33258">
    <property type="entry name" value="TRANSPOSASE INSL FOR INSERTION SEQUENCE ELEMENT IS186A-RELATED"/>
    <property type="match status" value="1"/>
</dbReference>
<reference evidence="6" key="1">
    <citation type="submission" date="2018-07" db="EMBL/GenBank/DDBJ databases">
        <authorList>
            <person name="Somerville V."/>
        </authorList>
    </citation>
    <scope>NUCLEOTIDE SEQUENCE</scope>
    <source>
        <strain evidence="6">NWC_2_2</strain>
    </source>
</reference>
<accession>A0A061C657</accession>
<dbReference type="Gene3D" id="3.90.350.10">
    <property type="entry name" value="Transposase Inhibitor Protein From Tn5, Chain A, domain 1"/>
    <property type="match status" value="1"/>
</dbReference>
<dbReference type="InterPro" id="IPR012337">
    <property type="entry name" value="RNaseH-like_sf"/>
</dbReference>
<dbReference type="AlphaFoldDB" id="A0A061C657"/>
<sequence length="457" mass="53695">MTKKHQVFRQLDSVTDKAAEYINYFAYHPSKDFTRKRKMDAKTFIKTTLGMQGNCLNKELADAFPKFSERMTASAYEQQKSKVNPRLFKVILYEFNSTLKQPALYRGYRLLAIDGSDFALPYDKHSPFLCNIQTRKTPSADNKLTTKGACLIHANILYDIANCCYLDCLLQSRKGMDERSAAVHMLQNLRLQHRYIVLMDRGYESFNLFEHGNRLPDCNYVVRLRTKDKGAIREISALPDQECDLEMTFNITNSAKQKKLHPEYHKINAPNRRYKDKYSPKYRTAHWDFESFCPVHCRIVKLKINDPQSGSTKWEVLATNLSSNDFPLSEMKKLYHLRWDIESSFRKLKYDLGAVCFHSKKPTFQEIELYSQLIMFNVVNRIISLCRVADAHRKWPHEIDFKEAANIVHRYYTTSMKDDPKQMIEEIEAYHHPVRKGRKYPRPLRFQGSVSLNYRIS</sequence>
<keyword evidence="3" id="KW-0238">DNA-binding</keyword>
<evidence type="ECO:0000256" key="1">
    <source>
        <dbReference type="ARBA" id="ARBA00010075"/>
    </source>
</evidence>
<evidence type="ECO:0000256" key="3">
    <source>
        <dbReference type="ARBA" id="ARBA00023125"/>
    </source>
</evidence>
<proteinExistence type="inferred from homology"/>
<dbReference type="EMBL" id="CP031023">
    <property type="protein sequence ID" value="AZA16569.1"/>
    <property type="molecule type" value="Genomic_DNA"/>
</dbReference>
<dbReference type="Pfam" id="PF01609">
    <property type="entry name" value="DDE_Tnp_1"/>
    <property type="match status" value="1"/>
</dbReference>
<dbReference type="PANTHER" id="PTHR33258:SF1">
    <property type="entry name" value="TRANSPOSASE INSL FOR INSERTION SEQUENCE ELEMENT IS186A-RELATED"/>
    <property type="match status" value="1"/>
</dbReference>
<evidence type="ECO:0000256" key="2">
    <source>
        <dbReference type="ARBA" id="ARBA00022578"/>
    </source>
</evidence>
<keyword evidence="2" id="KW-0815">Transposition</keyword>
<protein>
    <submittedName>
        <fullName evidence="6">IS4 family transposase</fullName>
    </submittedName>
</protein>
<keyword evidence="4" id="KW-0233">DNA recombination</keyword>
<evidence type="ECO:0000313" key="6">
    <source>
        <dbReference type="EMBL" id="AZA15830.1"/>
    </source>
</evidence>
<evidence type="ECO:0000259" key="5">
    <source>
        <dbReference type="Pfam" id="PF01609"/>
    </source>
</evidence>
<dbReference type="InterPro" id="IPR047952">
    <property type="entry name" value="Transpos_IS4"/>
</dbReference>
<evidence type="ECO:0000313" key="7">
    <source>
        <dbReference type="EMBL" id="AZA16569.1"/>
    </source>
</evidence>
<comment type="similarity">
    <text evidence="1">Belongs to the transposase 11 family.</text>
</comment>
<dbReference type="GO" id="GO:0004803">
    <property type="term" value="F:transposase activity"/>
    <property type="evidence" value="ECO:0007669"/>
    <property type="project" value="InterPro"/>
</dbReference>